<dbReference type="Proteomes" id="UP001589776">
    <property type="component" value="Unassembled WGS sequence"/>
</dbReference>
<dbReference type="RefSeq" id="WP_377471527.1">
    <property type="nucleotide sequence ID" value="NZ_JBHLWN010000070.1"/>
</dbReference>
<name>A0ABV6DNF3_9BACL</name>
<sequence>MADSIETGAVSEQRKLIVSLRERIDEIAWTMEKSQIADYVQLMHKPWRLAMLNLVSGISRGVGIAIGFTIFTSTIVYVLQALGALNLPIIGDYIANLIEHVQQHLEREGYTY</sequence>
<accession>A0ABV6DNF3</accession>
<evidence type="ECO:0000256" key="1">
    <source>
        <dbReference type="SAM" id="Phobius"/>
    </source>
</evidence>
<dbReference type="Pfam" id="PF18910">
    <property type="entry name" value="DUF5665"/>
    <property type="match status" value="1"/>
</dbReference>
<proteinExistence type="predicted"/>
<keyword evidence="1" id="KW-1133">Transmembrane helix</keyword>
<keyword evidence="1" id="KW-0472">Membrane</keyword>
<feature type="transmembrane region" description="Helical" evidence="1">
    <location>
        <begin position="58"/>
        <end position="79"/>
    </location>
</feature>
<dbReference type="InterPro" id="IPR043723">
    <property type="entry name" value="DUF5665"/>
</dbReference>
<gene>
    <name evidence="2" type="ORF">ACFFK0_17235</name>
</gene>
<dbReference type="EMBL" id="JBHLWN010000070">
    <property type="protein sequence ID" value="MFC0214175.1"/>
    <property type="molecule type" value="Genomic_DNA"/>
</dbReference>
<comment type="caution">
    <text evidence="2">The sequence shown here is derived from an EMBL/GenBank/DDBJ whole genome shotgun (WGS) entry which is preliminary data.</text>
</comment>
<evidence type="ECO:0000313" key="3">
    <source>
        <dbReference type="Proteomes" id="UP001589776"/>
    </source>
</evidence>
<keyword evidence="1" id="KW-0812">Transmembrane</keyword>
<evidence type="ECO:0000313" key="2">
    <source>
        <dbReference type="EMBL" id="MFC0214175.1"/>
    </source>
</evidence>
<keyword evidence="3" id="KW-1185">Reference proteome</keyword>
<protein>
    <submittedName>
        <fullName evidence="2">DUF5665 domain-containing protein</fullName>
    </submittedName>
</protein>
<reference evidence="2 3" key="1">
    <citation type="submission" date="2024-09" db="EMBL/GenBank/DDBJ databases">
        <authorList>
            <person name="Sun Q."/>
            <person name="Mori K."/>
        </authorList>
    </citation>
    <scope>NUCLEOTIDE SEQUENCE [LARGE SCALE GENOMIC DNA]</scope>
    <source>
        <strain evidence="2 3">CCM 7759</strain>
    </source>
</reference>
<organism evidence="2 3">
    <name type="scientific">Paenibacillus chartarius</name>
    <dbReference type="NCBI Taxonomy" id="747481"/>
    <lineage>
        <taxon>Bacteria</taxon>
        <taxon>Bacillati</taxon>
        <taxon>Bacillota</taxon>
        <taxon>Bacilli</taxon>
        <taxon>Bacillales</taxon>
        <taxon>Paenibacillaceae</taxon>
        <taxon>Paenibacillus</taxon>
    </lineage>
</organism>